<dbReference type="InterPro" id="IPR017946">
    <property type="entry name" value="PLC-like_Pdiesterase_TIM-brl"/>
</dbReference>
<comment type="cofactor">
    <cofactor evidence="8">
        <name>Mg(2+)</name>
        <dbReference type="ChEBI" id="CHEBI:18420"/>
    </cofactor>
    <text evidence="8">Binds 1 Mg(2+) ion.</text>
</comment>
<keyword evidence="5 8" id="KW-0862">Zinc</keyword>
<evidence type="ECO:0000256" key="4">
    <source>
        <dbReference type="ARBA" id="ARBA00022801"/>
    </source>
</evidence>
<dbReference type="InterPro" id="IPR017850">
    <property type="entry name" value="Alkaline_phosphatase_core_sf"/>
</dbReference>
<dbReference type="CDD" id="cd16012">
    <property type="entry name" value="ALP"/>
    <property type="match status" value="1"/>
</dbReference>
<feature type="chain" id="PRO_5013702626" evidence="10">
    <location>
        <begin position="43"/>
        <end position="636"/>
    </location>
</feature>
<dbReference type="GO" id="GO:0046872">
    <property type="term" value="F:metal ion binding"/>
    <property type="evidence" value="ECO:0007669"/>
    <property type="project" value="UniProtKB-KW"/>
</dbReference>
<sequence>MQYQPYCKQEQIRMKTKNLIQKIIKTSLFVLLLSAGATYSQAQQAASNEAKYNLSNAHSHNDYENDIPFQRAFQKGFGSIEADIFPVNNELLVAHSKEHLDPAITLYGTYLKPAIAALQKDPNRKLHLLIDIKENYPVALAILVKQLDPHKDILKTSTHAGQLTITISGSRPKPKDYKNYPDYIYFDGEWPLEHTPEESKHVELVSFPFTAYSKWNGKGRLEHADYTRVKGLIDSVHAEGKKIRFWATPDTKSSWLALMNLHADLIGTDAVESLGNFIKDLSKNIYINKEIHETYQPTYQSDGKNGKIKNVILLIGDGMGLTQIYSAFTANQGQLNLFKIRNIGISVTNAADTYITDSAAGGTAMAGGKKTNNRAIGADSTGKPLKSLAVYAAEEGKKTAVISVGDLADATPAAFYAHQPDRSMEPQIAQDMHTSGINMLLGSGASNFKKNLNGTTAVQLLEKKGYTVTYNFEDFKKSNADKLVGLVADNETRPKIEGRGEFLTEAFQKATGQFGKDPKGLFMMLEGAQIDYGGHRNNVSQVITENLDFDKVIGKALEFADSNGETLIVITADHETGGLTLLDGDIQSGYVLGEFSTNDHTAVPVPVFAYGPHSDDFRGVYSNTEIFKRLLKYIQK</sequence>
<keyword evidence="4" id="KW-0378">Hydrolase</keyword>
<dbReference type="Proteomes" id="UP000223749">
    <property type="component" value="Chromosome"/>
</dbReference>
<feature type="binding site" evidence="8">
    <location>
        <position position="317"/>
    </location>
    <ligand>
        <name>Mg(2+)</name>
        <dbReference type="ChEBI" id="CHEBI:18420"/>
    </ligand>
</feature>
<feature type="active site" description="Phosphoserine intermediate" evidence="7">
    <location>
        <position position="358"/>
    </location>
</feature>
<protein>
    <submittedName>
        <fullName evidence="11">Alkaline phosphatase</fullName>
    </submittedName>
</protein>
<comment type="similarity">
    <text evidence="1 9">Belongs to the alkaline phosphatase family.</text>
</comment>
<feature type="signal peptide" evidence="10">
    <location>
        <begin position="1"/>
        <end position="42"/>
    </location>
</feature>
<dbReference type="KEGG" id="pgs:CPT03_16000"/>
<feature type="binding site" evidence="8">
    <location>
        <position position="574"/>
    </location>
    <ligand>
        <name>Zn(2+)</name>
        <dbReference type="ChEBI" id="CHEBI:29105"/>
        <label>2</label>
    </ligand>
</feature>
<evidence type="ECO:0000256" key="8">
    <source>
        <dbReference type="PIRSR" id="PIRSR601952-2"/>
    </source>
</evidence>
<dbReference type="InterPro" id="IPR018299">
    <property type="entry name" value="Alkaline_phosphatase_AS"/>
</dbReference>
<evidence type="ECO:0000256" key="5">
    <source>
        <dbReference type="ARBA" id="ARBA00022833"/>
    </source>
</evidence>
<keyword evidence="2" id="KW-0597">Phosphoprotein</keyword>
<dbReference type="AlphaFoldDB" id="A0A2D1U8H3"/>
<dbReference type="Gene3D" id="3.20.20.190">
    <property type="entry name" value="Phosphatidylinositol (PI) phosphodiesterase"/>
    <property type="match status" value="1"/>
</dbReference>
<keyword evidence="10" id="KW-0732">Signal</keyword>
<evidence type="ECO:0000256" key="2">
    <source>
        <dbReference type="ARBA" id="ARBA00022553"/>
    </source>
</evidence>
<organism evidence="11 12">
    <name type="scientific">Pedobacter ginsengisoli</name>
    <dbReference type="NCBI Taxonomy" id="363852"/>
    <lineage>
        <taxon>Bacteria</taxon>
        <taxon>Pseudomonadati</taxon>
        <taxon>Bacteroidota</taxon>
        <taxon>Sphingobacteriia</taxon>
        <taxon>Sphingobacteriales</taxon>
        <taxon>Sphingobacteriaceae</taxon>
        <taxon>Pedobacter</taxon>
    </lineage>
</organism>
<feature type="binding site" evidence="8">
    <location>
        <position position="317"/>
    </location>
    <ligand>
        <name>Zn(2+)</name>
        <dbReference type="ChEBI" id="CHEBI:29105"/>
        <label>2</label>
    </ligand>
</feature>
<dbReference type="InterPro" id="IPR001952">
    <property type="entry name" value="Alkaline_phosphatase"/>
</dbReference>
<evidence type="ECO:0000256" key="1">
    <source>
        <dbReference type="ARBA" id="ARBA00005984"/>
    </source>
</evidence>
<dbReference type="PANTHER" id="PTHR11596">
    <property type="entry name" value="ALKALINE PHOSPHATASE"/>
    <property type="match status" value="1"/>
</dbReference>
<evidence type="ECO:0000256" key="10">
    <source>
        <dbReference type="SAM" id="SignalP"/>
    </source>
</evidence>
<gene>
    <name evidence="11" type="ORF">CPT03_16000</name>
</gene>
<dbReference type="Pfam" id="PF00245">
    <property type="entry name" value="Alk_phosphatase"/>
    <property type="match status" value="1"/>
</dbReference>
<keyword evidence="6 8" id="KW-0460">Magnesium</keyword>
<dbReference type="GO" id="GO:0008081">
    <property type="term" value="F:phosphoric diester hydrolase activity"/>
    <property type="evidence" value="ECO:0007669"/>
    <property type="project" value="InterPro"/>
</dbReference>
<evidence type="ECO:0000256" key="6">
    <source>
        <dbReference type="ARBA" id="ARBA00022842"/>
    </source>
</evidence>
<feature type="binding site" evidence="8">
    <location>
        <position position="535"/>
    </location>
    <ligand>
        <name>Zn(2+)</name>
        <dbReference type="ChEBI" id="CHEBI:29105"/>
        <label>2</label>
    </ligand>
</feature>
<dbReference type="GO" id="GO:0004035">
    <property type="term" value="F:alkaline phosphatase activity"/>
    <property type="evidence" value="ECO:0007669"/>
    <property type="project" value="TreeGrafter"/>
</dbReference>
<keyword evidence="3 8" id="KW-0479">Metal-binding</keyword>
<keyword evidence="12" id="KW-1185">Reference proteome</keyword>
<evidence type="ECO:0000256" key="9">
    <source>
        <dbReference type="RuleBase" id="RU003946"/>
    </source>
</evidence>
<dbReference type="PANTHER" id="PTHR11596:SF5">
    <property type="entry name" value="ALKALINE PHOSPHATASE"/>
    <property type="match status" value="1"/>
</dbReference>
<comment type="cofactor">
    <cofactor evidence="8">
        <name>Zn(2+)</name>
        <dbReference type="ChEBI" id="CHEBI:29105"/>
    </cofactor>
    <text evidence="8">Binds 2 Zn(2+) ions.</text>
</comment>
<feature type="binding site" evidence="8">
    <location>
        <position position="531"/>
    </location>
    <ligand>
        <name>Zn(2+)</name>
        <dbReference type="ChEBI" id="CHEBI:29105"/>
        <label>2</label>
    </ligand>
</feature>
<dbReference type="PRINTS" id="PR00113">
    <property type="entry name" value="ALKPHPHTASE"/>
</dbReference>
<dbReference type="SUPFAM" id="SSF53649">
    <property type="entry name" value="Alkaline phosphatase-like"/>
    <property type="match status" value="1"/>
</dbReference>
<evidence type="ECO:0000256" key="3">
    <source>
        <dbReference type="ARBA" id="ARBA00022723"/>
    </source>
</evidence>
<name>A0A2D1U8H3_9SPHI</name>
<feature type="binding site" evidence="8">
    <location>
        <position position="411"/>
    </location>
    <ligand>
        <name>Mg(2+)</name>
        <dbReference type="ChEBI" id="CHEBI:18420"/>
    </ligand>
</feature>
<feature type="binding site" evidence="8">
    <location>
        <position position="526"/>
    </location>
    <ligand>
        <name>Mg(2+)</name>
        <dbReference type="ChEBI" id="CHEBI:18420"/>
    </ligand>
</feature>
<reference evidence="11 12" key="1">
    <citation type="submission" date="2017-10" db="EMBL/GenBank/DDBJ databases">
        <title>Whole genome of Pedobacter ginsengisoli T01R-27 isolated from tomato rhizosphere.</title>
        <authorList>
            <person name="Weon H.-Y."/>
            <person name="Lee S.A."/>
            <person name="Sang M.K."/>
            <person name="Song J."/>
        </authorList>
    </citation>
    <scope>NUCLEOTIDE SEQUENCE [LARGE SCALE GENOMIC DNA]</scope>
    <source>
        <strain evidence="11 12">T01R-27</strain>
    </source>
</reference>
<evidence type="ECO:0000313" key="11">
    <source>
        <dbReference type="EMBL" id="ATP57854.1"/>
    </source>
</evidence>
<dbReference type="GO" id="GO:0006629">
    <property type="term" value="P:lipid metabolic process"/>
    <property type="evidence" value="ECO:0007669"/>
    <property type="project" value="InterPro"/>
</dbReference>
<evidence type="ECO:0000256" key="7">
    <source>
        <dbReference type="PIRSR" id="PIRSR601952-1"/>
    </source>
</evidence>
<dbReference type="Gene3D" id="3.40.720.10">
    <property type="entry name" value="Alkaline Phosphatase, subunit A"/>
    <property type="match status" value="1"/>
</dbReference>
<feature type="binding site" evidence="8">
    <location>
        <position position="409"/>
    </location>
    <ligand>
        <name>Mg(2+)</name>
        <dbReference type="ChEBI" id="CHEBI:18420"/>
    </ligand>
</feature>
<dbReference type="EMBL" id="CP024091">
    <property type="protein sequence ID" value="ATP57854.1"/>
    <property type="molecule type" value="Genomic_DNA"/>
</dbReference>
<feature type="binding site" evidence="8">
    <location>
        <position position="573"/>
    </location>
    <ligand>
        <name>Zn(2+)</name>
        <dbReference type="ChEBI" id="CHEBI:29105"/>
        <label>2</label>
    </ligand>
</feature>
<dbReference type="SUPFAM" id="SSF51695">
    <property type="entry name" value="PLC-like phosphodiesterases"/>
    <property type="match status" value="1"/>
</dbReference>
<dbReference type="SMART" id="SM00098">
    <property type="entry name" value="alkPPc"/>
    <property type="match status" value="1"/>
</dbReference>
<dbReference type="PROSITE" id="PS00123">
    <property type="entry name" value="ALKALINE_PHOSPHATASE"/>
    <property type="match status" value="1"/>
</dbReference>
<evidence type="ECO:0000313" key="12">
    <source>
        <dbReference type="Proteomes" id="UP000223749"/>
    </source>
</evidence>
<accession>A0A2D1U8H3</accession>
<proteinExistence type="inferred from homology"/>